<proteinExistence type="predicted"/>
<dbReference type="InterPro" id="IPR036663">
    <property type="entry name" value="Fumarylacetoacetase_C_sf"/>
</dbReference>
<evidence type="ECO:0000313" key="3">
    <source>
        <dbReference type="EMBL" id="MRH78431.1"/>
    </source>
</evidence>
<dbReference type="PANTHER" id="PTHR11820">
    <property type="entry name" value="ACYLPYRUVASE"/>
    <property type="match status" value="1"/>
</dbReference>
<dbReference type="PANTHER" id="PTHR11820:SF90">
    <property type="entry name" value="FLUTATHIONE S-TRANSFERASE"/>
    <property type="match status" value="1"/>
</dbReference>
<dbReference type="EMBL" id="WJPP01000003">
    <property type="protein sequence ID" value="MRH78431.1"/>
    <property type="molecule type" value="Genomic_DNA"/>
</dbReference>
<sequence>MSQQYVFPPAERWTIPTTEGQGFPVRRVYCVGRNYAAHAIEMGHDPNAEPPFFFQKNPENLDSSGSFPYPQQSEDVHHEVELLVALQSGGVGVCVEDALDMVWGYAPALDMTCRDLQADAKKRGRPWVSAKAFESSAPCGLLVPAQTTGQPSTGAITLDVNGDRRQEGDLSQLIWKVPEVISFLSRQFALAAGDVILTGTPAGVGPVQRGDELVASVEGVGAFSVRVY</sequence>
<comment type="caution">
    <text evidence="3">The sequence shown here is derived from an EMBL/GenBank/DDBJ whole genome shotgun (WGS) entry which is preliminary data.</text>
</comment>
<organism evidence="3 4">
    <name type="scientific">Spiribacter salilacus</name>
    <dbReference type="NCBI Taxonomy" id="2664894"/>
    <lineage>
        <taxon>Bacteria</taxon>
        <taxon>Pseudomonadati</taxon>
        <taxon>Pseudomonadota</taxon>
        <taxon>Gammaproteobacteria</taxon>
        <taxon>Chromatiales</taxon>
        <taxon>Ectothiorhodospiraceae</taxon>
        <taxon>Spiribacter</taxon>
    </lineage>
</organism>
<evidence type="ECO:0000256" key="1">
    <source>
        <dbReference type="ARBA" id="ARBA00022723"/>
    </source>
</evidence>
<dbReference type="InterPro" id="IPR011234">
    <property type="entry name" value="Fumarylacetoacetase-like_C"/>
</dbReference>
<evidence type="ECO:0000313" key="4">
    <source>
        <dbReference type="Proteomes" id="UP000433788"/>
    </source>
</evidence>
<dbReference type="Pfam" id="PF01557">
    <property type="entry name" value="FAA_hydrolase"/>
    <property type="match status" value="1"/>
</dbReference>
<dbReference type="GO" id="GO:0046872">
    <property type="term" value="F:metal ion binding"/>
    <property type="evidence" value="ECO:0007669"/>
    <property type="project" value="UniProtKB-KW"/>
</dbReference>
<dbReference type="Proteomes" id="UP000433788">
    <property type="component" value="Unassembled WGS sequence"/>
</dbReference>
<accession>A0A6N7QPV1</accession>
<dbReference type="Gene3D" id="3.90.850.10">
    <property type="entry name" value="Fumarylacetoacetase-like, C-terminal domain"/>
    <property type="match status" value="1"/>
</dbReference>
<name>A0A6N7QPV1_9GAMM</name>
<dbReference type="GO" id="GO:0018773">
    <property type="term" value="F:acetylpyruvate hydrolase activity"/>
    <property type="evidence" value="ECO:0007669"/>
    <property type="project" value="TreeGrafter"/>
</dbReference>
<protein>
    <submittedName>
        <fullName evidence="3">FAA hydrolase family protein</fullName>
    </submittedName>
</protein>
<evidence type="ECO:0000259" key="2">
    <source>
        <dbReference type="Pfam" id="PF01557"/>
    </source>
</evidence>
<reference evidence="3 4" key="1">
    <citation type="submission" date="2019-11" db="EMBL/GenBank/DDBJ databases">
        <authorList>
            <person name="Zhang X.Y."/>
        </authorList>
    </citation>
    <scope>NUCLEOTIDE SEQUENCE [LARGE SCALE GENOMIC DNA]</scope>
    <source>
        <strain evidence="3 4">C176</strain>
    </source>
</reference>
<keyword evidence="4" id="KW-1185">Reference proteome</keyword>
<dbReference type="RefSeq" id="WP_153719471.1">
    <property type="nucleotide sequence ID" value="NZ_WJPP01000003.1"/>
</dbReference>
<gene>
    <name evidence="3" type="ORF">GH984_06890</name>
</gene>
<keyword evidence="1" id="KW-0479">Metal-binding</keyword>
<feature type="domain" description="Fumarylacetoacetase-like C-terminal" evidence="2">
    <location>
        <begin position="28"/>
        <end position="227"/>
    </location>
</feature>
<dbReference type="AlphaFoldDB" id="A0A6N7QPV1"/>
<keyword evidence="3" id="KW-0378">Hydrolase</keyword>
<dbReference type="SUPFAM" id="SSF56529">
    <property type="entry name" value="FAH"/>
    <property type="match status" value="1"/>
</dbReference>